<keyword evidence="4" id="KW-1185">Reference proteome</keyword>
<dbReference type="PANTHER" id="PTHR47330:SF1">
    <property type="entry name" value="POLY(U)-BINDING-SPLICING FACTOR PUF60"/>
    <property type="match status" value="1"/>
</dbReference>
<dbReference type="Pfam" id="PF00076">
    <property type="entry name" value="RRM_1"/>
    <property type="match status" value="2"/>
</dbReference>
<feature type="domain" description="RRM" evidence="2">
    <location>
        <begin position="129"/>
        <end position="207"/>
    </location>
</feature>
<organism evidence="3 4">
    <name type="scientific">Oikopleura dioica</name>
    <name type="common">Tunicate</name>
    <dbReference type="NCBI Taxonomy" id="34765"/>
    <lineage>
        <taxon>Eukaryota</taxon>
        <taxon>Metazoa</taxon>
        <taxon>Chordata</taxon>
        <taxon>Tunicata</taxon>
        <taxon>Appendicularia</taxon>
        <taxon>Copelata</taxon>
        <taxon>Oikopleuridae</taxon>
        <taxon>Oikopleura</taxon>
    </lineage>
</organism>
<proteinExistence type="predicted"/>
<gene>
    <name evidence="3" type="ORF">OKIOD_LOCUS13058</name>
</gene>
<dbReference type="InterPro" id="IPR034209">
    <property type="entry name" value="PUF60_RRM1"/>
</dbReference>
<dbReference type="InterPro" id="IPR051974">
    <property type="entry name" value="PUF60_regulator"/>
</dbReference>
<dbReference type="CDD" id="cd12370">
    <property type="entry name" value="RRM1_PUF60"/>
    <property type="match status" value="1"/>
</dbReference>
<dbReference type="PANTHER" id="PTHR47330">
    <property type="entry name" value="POLY(U)-BINDING-SPLICING FACTOR PUF60-B-RELATED"/>
    <property type="match status" value="1"/>
</dbReference>
<sequence length="454" mass="50546">MSTGMLPFPVSQDPNIPISFTTDLRKKPNTTITESITVLLYQRKPLLGNVSEFLVKNQSKPLSGPGAAYDNVIPDTISKISRDEHRNVLRARKFAMDIALRFAQRKQQEKNTKMAAQQLQRQRAVAIMCKIYVGSIYYEIGEATIRQSFETFGPVRSIDMSYDQGTNRHKGFCFLEFECPEAAFLALEHMQSITIGGRAVKVGRLSNIGQVAAQHFIAQFGNEAAKYHRVYVANIHANICDDDIKAVFESFGRVLSCQLVKNVDTGRHKHYGFVEYDNAQSMKEAISAMNGFDLGGQCIRVGPCVVPPSMHNIPTVAPGNASTALSGAKAVQEMLRKKKKESGEPSPPKDSMADVLAIREELNKKARNPTCDDDSGQMKIAGGAQRNMIMRKLMTRRSNVIVLRNMLTADELDEEVESEVTQECSQYGSVQRVVIYQEVDRFAPGKSLTLEHCL</sequence>
<evidence type="ECO:0000256" key="1">
    <source>
        <dbReference type="PROSITE-ProRule" id="PRU00176"/>
    </source>
</evidence>
<dbReference type="Gene3D" id="3.30.70.330">
    <property type="match status" value="3"/>
</dbReference>
<evidence type="ECO:0000313" key="3">
    <source>
        <dbReference type="EMBL" id="CAG5109807.1"/>
    </source>
</evidence>
<name>A0ABN7T3B2_OIKDI</name>
<dbReference type="PROSITE" id="PS50102">
    <property type="entry name" value="RRM"/>
    <property type="match status" value="2"/>
</dbReference>
<accession>A0ABN7T3B2</accession>
<evidence type="ECO:0000313" key="4">
    <source>
        <dbReference type="Proteomes" id="UP001158576"/>
    </source>
</evidence>
<reference evidence="3 4" key="1">
    <citation type="submission" date="2021-04" db="EMBL/GenBank/DDBJ databases">
        <authorList>
            <person name="Bliznina A."/>
        </authorList>
    </citation>
    <scope>NUCLEOTIDE SEQUENCE [LARGE SCALE GENOMIC DNA]</scope>
</reference>
<protein>
    <submittedName>
        <fullName evidence="3">Oidioi.mRNA.OKI2018_I69.chr2.g4293.t1.cds</fullName>
    </submittedName>
</protein>
<dbReference type="SMART" id="SM00360">
    <property type="entry name" value="RRM"/>
    <property type="match status" value="2"/>
</dbReference>
<dbReference type="InterPro" id="IPR012677">
    <property type="entry name" value="Nucleotide-bd_a/b_plait_sf"/>
</dbReference>
<dbReference type="SUPFAM" id="SSF54928">
    <property type="entry name" value="RNA-binding domain, RBD"/>
    <property type="match status" value="2"/>
</dbReference>
<dbReference type="InterPro" id="IPR035979">
    <property type="entry name" value="RBD_domain_sf"/>
</dbReference>
<evidence type="ECO:0000259" key="2">
    <source>
        <dbReference type="PROSITE" id="PS50102"/>
    </source>
</evidence>
<feature type="domain" description="RRM" evidence="2">
    <location>
        <begin position="228"/>
        <end position="301"/>
    </location>
</feature>
<keyword evidence="1" id="KW-0694">RNA-binding</keyword>
<dbReference type="InterPro" id="IPR000504">
    <property type="entry name" value="RRM_dom"/>
</dbReference>
<dbReference type="Proteomes" id="UP001158576">
    <property type="component" value="Chromosome 2"/>
</dbReference>
<dbReference type="EMBL" id="OU015567">
    <property type="protein sequence ID" value="CAG5109807.1"/>
    <property type="molecule type" value="Genomic_DNA"/>
</dbReference>